<dbReference type="SUPFAM" id="SSF52047">
    <property type="entry name" value="RNI-like"/>
    <property type="match status" value="1"/>
</dbReference>
<gene>
    <name evidence="2" type="ORF">LRAMOSA11091</name>
</gene>
<dbReference type="InterPro" id="IPR050232">
    <property type="entry name" value="FBL13/AtMIF1-like"/>
</dbReference>
<protein>
    <recommendedName>
        <fullName evidence="3">F-box domain-containing protein</fullName>
    </recommendedName>
</protein>
<dbReference type="EMBL" id="LK023337">
    <property type="protein sequence ID" value="CDS10605.1"/>
    <property type="molecule type" value="Genomic_DNA"/>
</dbReference>
<feature type="compositionally biased region" description="Polar residues" evidence="1">
    <location>
        <begin position="1"/>
        <end position="11"/>
    </location>
</feature>
<evidence type="ECO:0000313" key="2">
    <source>
        <dbReference type="EMBL" id="CDS10605.1"/>
    </source>
</evidence>
<dbReference type="AlphaFoldDB" id="A0A077WTG0"/>
<dbReference type="OrthoDB" id="2236134at2759"/>
<evidence type="ECO:0000256" key="1">
    <source>
        <dbReference type="SAM" id="MobiDB-lite"/>
    </source>
</evidence>
<proteinExistence type="predicted"/>
<accession>A0A077WTG0</accession>
<dbReference type="PANTHER" id="PTHR31900">
    <property type="entry name" value="F-BOX/RNI SUPERFAMILY PROTEIN-RELATED"/>
    <property type="match status" value="1"/>
</dbReference>
<dbReference type="PANTHER" id="PTHR31900:SF25">
    <property type="entry name" value="FBD DOMAIN-CONTAINING PROTEIN"/>
    <property type="match status" value="1"/>
</dbReference>
<dbReference type="Gene3D" id="3.80.10.10">
    <property type="entry name" value="Ribonuclease Inhibitor"/>
    <property type="match status" value="2"/>
</dbReference>
<reference evidence="2" key="1">
    <citation type="journal article" date="2014" name="Genome Announc.">
        <title>De novo whole-genome sequence and genome annotation of Lichtheimia ramosa.</title>
        <authorList>
            <person name="Linde J."/>
            <person name="Schwartze V."/>
            <person name="Binder U."/>
            <person name="Lass-Florl C."/>
            <person name="Voigt K."/>
            <person name="Horn F."/>
        </authorList>
    </citation>
    <scope>NUCLEOTIDE SEQUENCE</scope>
    <source>
        <strain evidence="2">JMRC FSU:6197</strain>
    </source>
</reference>
<evidence type="ECO:0008006" key="3">
    <source>
        <dbReference type="Google" id="ProtNLM"/>
    </source>
</evidence>
<dbReference type="InterPro" id="IPR032675">
    <property type="entry name" value="LRR_dom_sf"/>
</dbReference>
<organism evidence="2">
    <name type="scientific">Lichtheimia ramosa</name>
    <dbReference type="NCBI Taxonomy" id="688394"/>
    <lineage>
        <taxon>Eukaryota</taxon>
        <taxon>Fungi</taxon>
        <taxon>Fungi incertae sedis</taxon>
        <taxon>Mucoromycota</taxon>
        <taxon>Mucoromycotina</taxon>
        <taxon>Mucoromycetes</taxon>
        <taxon>Mucorales</taxon>
        <taxon>Lichtheimiaceae</taxon>
        <taxon>Lichtheimia</taxon>
    </lineage>
</organism>
<sequence length="571" mass="65935">MKERTIQLTKRLNTDAAQHDTHGKQQTRPPLTPRRVLDSSKSIRVKGRIDFIRQLPLEIVMTRLIPMLMHNADLDSSIPCAYIHVSQLWCDRIAQCFGGLHFNIHWEEEYNKEKCSQLAQFAQYATRLSISWYKDWIADVLYVNNLCSLRELHIQGLSDEETGRRFFTALRKIGSTLTHLFIQFNHLPLSDLLSACPNLLSLELQCPTHDIISSLPPTTWTKLTTLHIGDASQWITRDQVITVCKHFPSLKKLHLSSCSDIQSVLVVTQYLPSMTRLDMTISGDKVCFTYFDQGNACGAHGITHLSIRGHARRLVKDICSALSMYHTTLVQLSWNLVVFTSDDIYSIHFTCLKKLVLGSSGCWILRNAPLLEELEISANAIDNHPAVLDTTPPKLDKLKLRLYPTPDFYMTRVEHYLNRFAQQKMSRLKELVIETHTLEDLRKMHEPISRLEHWERLMINCWPWNSSQFESFLQGLAKGCRQLKSLELRCPNTPSTYSINALKRLGCLRHFAFSIRGTKDDDCFWDAIESFSQLKCIEMHPPVAISTVRLRRLREQRPDLKIMAREAYIHI</sequence>
<name>A0A077WTG0_9FUNG</name>
<feature type="region of interest" description="Disordered" evidence="1">
    <location>
        <begin position="1"/>
        <end position="34"/>
    </location>
</feature>